<dbReference type="PANTHER" id="PTHR46558">
    <property type="entry name" value="TRACRIPTIONAL REGULATORY PROTEIN-RELATED-RELATED"/>
    <property type="match status" value="1"/>
</dbReference>
<name>A0A1Z5ID63_9LACO</name>
<evidence type="ECO:0000313" key="5">
    <source>
        <dbReference type="Proteomes" id="UP000198374"/>
    </source>
</evidence>
<dbReference type="EMBL" id="BCMF01000007">
    <property type="protein sequence ID" value="GAW99615.1"/>
    <property type="molecule type" value="Genomic_DNA"/>
</dbReference>
<protein>
    <submittedName>
        <fullName evidence="4">Cro/CI family transcriptional regulator</fullName>
    </submittedName>
</protein>
<evidence type="ECO:0000313" key="4">
    <source>
        <dbReference type="EMBL" id="GAW99615.1"/>
    </source>
</evidence>
<keyword evidence="2" id="KW-0472">Membrane</keyword>
<dbReference type="PANTHER" id="PTHR46558:SF15">
    <property type="entry name" value="HELIX-TURN-HELIX DOMAIN PROTEIN"/>
    <property type="match status" value="1"/>
</dbReference>
<dbReference type="SMART" id="SM00530">
    <property type="entry name" value="HTH_XRE"/>
    <property type="match status" value="1"/>
</dbReference>
<dbReference type="SUPFAM" id="SSF47413">
    <property type="entry name" value="lambda repressor-like DNA-binding domains"/>
    <property type="match status" value="1"/>
</dbReference>
<feature type="transmembrane region" description="Helical" evidence="2">
    <location>
        <begin position="175"/>
        <end position="199"/>
    </location>
</feature>
<keyword evidence="5" id="KW-1185">Reference proteome</keyword>
<evidence type="ECO:0000256" key="2">
    <source>
        <dbReference type="SAM" id="Phobius"/>
    </source>
</evidence>
<keyword evidence="1" id="KW-0238">DNA-binding</keyword>
<dbReference type="InterPro" id="IPR010982">
    <property type="entry name" value="Lambda_DNA-bd_dom_sf"/>
</dbReference>
<dbReference type="GO" id="GO:0003677">
    <property type="term" value="F:DNA binding"/>
    <property type="evidence" value="ECO:0007669"/>
    <property type="project" value="UniProtKB-KW"/>
</dbReference>
<reference evidence="4 5" key="1">
    <citation type="submission" date="2015-11" db="EMBL/GenBank/DDBJ databases">
        <title>Draft genome sequences of new species of the genus Lactobacillus isolated from orchardgrass silage.</title>
        <authorList>
            <person name="Tohno M."/>
            <person name="Tanizawa Y."/>
            <person name="Arita M."/>
        </authorList>
    </citation>
    <scope>NUCLEOTIDE SEQUENCE [LARGE SCALE GENOMIC DNA]</scope>
    <source>
        <strain evidence="4 5">IWT30</strain>
    </source>
</reference>
<keyword evidence="2" id="KW-0812">Transmembrane</keyword>
<dbReference type="CDD" id="cd00093">
    <property type="entry name" value="HTH_XRE"/>
    <property type="match status" value="1"/>
</dbReference>
<proteinExistence type="predicted"/>
<gene>
    <name evidence="4" type="ORF">IWT30_01585</name>
</gene>
<dbReference type="Pfam" id="PF01381">
    <property type="entry name" value="HTH_3"/>
    <property type="match status" value="1"/>
</dbReference>
<evidence type="ECO:0000256" key="1">
    <source>
        <dbReference type="ARBA" id="ARBA00023125"/>
    </source>
</evidence>
<evidence type="ECO:0000259" key="3">
    <source>
        <dbReference type="PROSITE" id="PS50943"/>
    </source>
</evidence>
<dbReference type="Proteomes" id="UP000198374">
    <property type="component" value="Unassembled WGS sequence"/>
</dbReference>
<dbReference type="PROSITE" id="PS50943">
    <property type="entry name" value="HTH_CROC1"/>
    <property type="match status" value="1"/>
</dbReference>
<feature type="transmembrane region" description="Helical" evidence="2">
    <location>
        <begin position="115"/>
        <end position="135"/>
    </location>
</feature>
<sequence length="200" mass="22966">MRYIKIEQEVVATDIQLQIKLNRERLGLTQDELAAKLYVSRQTISNWETGHSYPDLENLLRLSILFDVSLDDLLKGDVAVMKHELSYARTSKWAWLMTLMLGLSALSIGPSIKFWGWWGLVLPVLLVNISLYAGIKIERWKGQHQLKTYSEIVAFEKNKVIDENERHHNELKDQVTLVVTMLLFMIGAGGLALLGFWLVK</sequence>
<accession>A0A1Z5ID63</accession>
<feature type="transmembrane region" description="Helical" evidence="2">
    <location>
        <begin position="93"/>
        <end position="109"/>
    </location>
</feature>
<dbReference type="AlphaFoldDB" id="A0A1Z5ID63"/>
<feature type="domain" description="HTH cro/C1-type" evidence="3">
    <location>
        <begin position="19"/>
        <end position="73"/>
    </location>
</feature>
<dbReference type="Gene3D" id="1.10.260.40">
    <property type="entry name" value="lambda repressor-like DNA-binding domains"/>
    <property type="match status" value="1"/>
</dbReference>
<comment type="caution">
    <text evidence="4">The sequence shown here is derived from an EMBL/GenBank/DDBJ whole genome shotgun (WGS) entry which is preliminary data.</text>
</comment>
<organism evidence="4 5">
    <name type="scientific">Secundilactobacillus mixtipabuli</name>
    <dbReference type="NCBI Taxonomy" id="1435342"/>
    <lineage>
        <taxon>Bacteria</taxon>
        <taxon>Bacillati</taxon>
        <taxon>Bacillota</taxon>
        <taxon>Bacilli</taxon>
        <taxon>Lactobacillales</taxon>
        <taxon>Lactobacillaceae</taxon>
        <taxon>Secundilactobacillus</taxon>
    </lineage>
</organism>
<keyword evidence="2" id="KW-1133">Transmembrane helix</keyword>
<dbReference type="InterPro" id="IPR001387">
    <property type="entry name" value="Cro/C1-type_HTH"/>
</dbReference>